<name>K5VUQ3_AGABU</name>
<accession>K5VUQ3</accession>
<dbReference type="GeneID" id="18826988"/>
<dbReference type="KEGG" id="abp:AGABI1DRAFT129328"/>
<keyword evidence="2" id="KW-1185">Reference proteome</keyword>
<sequence>MHSVTNRDVWEQIVKFFQVSLSDDSTEDVKLKRSTLLSIALVRSELTTIAVSELWRSITTLRPIIHAFNPPPFRVSSPAFVFKHDNCSDYCEMVQGPEYLTNDVKLRFEGTSPLASSPSFQLDKPTLPDLRGITFTGNNSPSLIYHVLPFLVPSVRSIRFNSANSTWDAEAAAVLLGLVKHRNVQVSDIVYAGHVTRRVVIQILQFPPLRSARVLPTAGGQNLVEASDIITFQPLTSLTNLDIDLGIFRPLSADIGGWIQSLQSLSTLCLQGAASMIIDCMQNRTFSLVHTLSLFLRREPNGISVLWPNITAIISAAFPTLLCLCLESKENYDSSSAAITLSDIHVLRDRLMQCLVIRSLRFSLSCPNIVDIVKAWPSLERLSLVPDSRHGIVKYNAKKILPYISRHAPHVTDMSLPFDMSSLITVQPLIVQRTLCPLQRLELPQVYNLPSDLKGKLMLAQNLLTLFPRLNEVTSNVDIRELQMIIKSFREILSSPPRRNDNLF</sequence>
<dbReference type="AlphaFoldDB" id="K5VUQ3"/>
<evidence type="ECO:0000313" key="2">
    <source>
        <dbReference type="Proteomes" id="UP000008493"/>
    </source>
</evidence>
<protein>
    <recommendedName>
        <fullName evidence="3">F-box domain-containing protein</fullName>
    </recommendedName>
</protein>
<organism evidence="1 2">
    <name type="scientific">Agaricus bisporus var. burnettii (strain JB137-S8 / ATCC MYA-4627 / FGSC 10392)</name>
    <name type="common">White button mushroom</name>
    <dbReference type="NCBI Taxonomy" id="597362"/>
    <lineage>
        <taxon>Eukaryota</taxon>
        <taxon>Fungi</taxon>
        <taxon>Dikarya</taxon>
        <taxon>Basidiomycota</taxon>
        <taxon>Agaricomycotina</taxon>
        <taxon>Agaricomycetes</taxon>
        <taxon>Agaricomycetidae</taxon>
        <taxon>Agaricales</taxon>
        <taxon>Agaricineae</taxon>
        <taxon>Agaricaceae</taxon>
        <taxon>Agaricus</taxon>
    </lineage>
</organism>
<dbReference type="HOGENOM" id="CLU_040552_0_0_1"/>
<evidence type="ECO:0008006" key="3">
    <source>
        <dbReference type="Google" id="ProtNLM"/>
    </source>
</evidence>
<dbReference type="RefSeq" id="XP_007330914.1">
    <property type="nucleotide sequence ID" value="XM_007330852.1"/>
</dbReference>
<dbReference type="InParanoid" id="K5VUQ3"/>
<dbReference type="OrthoDB" id="2631350at2759"/>
<proteinExistence type="predicted"/>
<dbReference type="EMBL" id="JH971392">
    <property type="protein sequence ID" value="EKM78199.1"/>
    <property type="molecule type" value="Genomic_DNA"/>
</dbReference>
<dbReference type="OMA" id="IHAFNPP"/>
<reference evidence="2" key="1">
    <citation type="journal article" date="2012" name="Proc. Natl. Acad. Sci. U.S.A.">
        <title>Genome sequence of the button mushroom Agaricus bisporus reveals mechanisms governing adaptation to a humic-rich ecological niche.</title>
        <authorList>
            <person name="Morin E."/>
            <person name="Kohler A."/>
            <person name="Baker A.R."/>
            <person name="Foulongne-Oriol M."/>
            <person name="Lombard V."/>
            <person name="Nagy L.G."/>
            <person name="Ohm R.A."/>
            <person name="Patyshakuliyeva A."/>
            <person name="Brun A."/>
            <person name="Aerts A.L."/>
            <person name="Bailey A.M."/>
            <person name="Billette C."/>
            <person name="Coutinho P.M."/>
            <person name="Deakin G."/>
            <person name="Doddapaneni H."/>
            <person name="Floudas D."/>
            <person name="Grimwood J."/>
            <person name="Hilden K."/>
            <person name="Kuees U."/>
            <person name="LaButti K.M."/>
            <person name="Lapidus A."/>
            <person name="Lindquist E.A."/>
            <person name="Lucas S.M."/>
            <person name="Murat C."/>
            <person name="Riley R.W."/>
            <person name="Salamov A.A."/>
            <person name="Schmutz J."/>
            <person name="Subramanian V."/>
            <person name="Woesten H.A.B."/>
            <person name="Xu J."/>
            <person name="Eastwood D.C."/>
            <person name="Foster G.D."/>
            <person name="Sonnenberg A.S."/>
            <person name="Cullen D."/>
            <person name="de Vries R.P."/>
            <person name="Lundell T."/>
            <person name="Hibbett D.S."/>
            <person name="Henrissat B."/>
            <person name="Burton K.S."/>
            <person name="Kerrigan R.W."/>
            <person name="Challen M.P."/>
            <person name="Grigoriev I.V."/>
            <person name="Martin F."/>
        </authorList>
    </citation>
    <scope>NUCLEOTIDE SEQUENCE [LARGE SCALE GENOMIC DNA]</scope>
    <source>
        <strain evidence="2">JB137-S8 / ATCC MYA-4627 / FGSC 10392</strain>
    </source>
</reference>
<gene>
    <name evidence="1" type="ORF">AGABI1DRAFT_129328</name>
</gene>
<evidence type="ECO:0000313" key="1">
    <source>
        <dbReference type="EMBL" id="EKM78199.1"/>
    </source>
</evidence>
<dbReference type="Proteomes" id="UP000008493">
    <property type="component" value="Unassembled WGS sequence"/>
</dbReference>